<keyword evidence="2" id="KW-1185">Reference proteome</keyword>
<evidence type="ECO:0000313" key="2">
    <source>
        <dbReference type="Proteomes" id="UP001152531"/>
    </source>
</evidence>
<accession>A0ACA9Y1W2</accession>
<protein>
    <submittedName>
        <fullName evidence="1">DASH complex subunit Dad3p</fullName>
    </submittedName>
</protein>
<organism evidence="1 2">
    <name type="scientific">[Candida] jaroonii</name>
    <dbReference type="NCBI Taxonomy" id="467808"/>
    <lineage>
        <taxon>Eukaryota</taxon>
        <taxon>Fungi</taxon>
        <taxon>Dikarya</taxon>
        <taxon>Ascomycota</taxon>
        <taxon>Saccharomycotina</taxon>
        <taxon>Pichiomycetes</taxon>
        <taxon>Debaryomycetaceae</taxon>
        <taxon>Yamadazyma</taxon>
    </lineage>
</organism>
<gene>
    <name evidence="1" type="ORF">CLIB1444_01S09670</name>
</gene>
<sequence>MEVDYSKLGLSTIETEILHQYQLLSKQLHELDNEIQNITLGVNRENDGVSEEMLRNMRDLEKKLAVVYEIFKSSIYSLITYSDE</sequence>
<reference evidence="1" key="1">
    <citation type="submission" date="2022-06" db="EMBL/GenBank/DDBJ databases">
        <authorList>
            <person name="Legras J.-L."/>
            <person name="Devillers H."/>
            <person name="Grondin C."/>
        </authorList>
    </citation>
    <scope>NUCLEOTIDE SEQUENCE</scope>
    <source>
        <strain evidence="1">CLIB 1444</strain>
    </source>
</reference>
<comment type="caution">
    <text evidence="1">The sequence shown here is derived from an EMBL/GenBank/DDBJ whole genome shotgun (WGS) entry which is preliminary data.</text>
</comment>
<name>A0ACA9Y1W2_9ASCO</name>
<evidence type="ECO:0000313" key="1">
    <source>
        <dbReference type="EMBL" id="CAH6718570.1"/>
    </source>
</evidence>
<dbReference type="Proteomes" id="UP001152531">
    <property type="component" value="Unassembled WGS sequence"/>
</dbReference>
<proteinExistence type="predicted"/>
<dbReference type="EMBL" id="CALSDN010000001">
    <property type="protein sequence ID" value="CAH6718570.1"/>
    <property type="molecule type" value="Genomic_DNA"/>
</dbReference>